<accession>A0A6P8HWM9</accession>
<dbReference type="GO" id="GO:0004721">
    <property type="term" value="F:phosphoprotein phosphatase activity"/>
    <property type="evidence" value="ECO:0007669"/>
    <property type="project" value="UniProtKB-KW"/>
</dbReference>
<protein>
    <recommendedName>
        <fullName evidence="17">Phosphatidylglycerophosphatase and protein-tyrosine phosphatase 1</fullName>
        <ecNumber evidence="11">3.1.3.27</ecNumber>
    </recommendedName>
</protein>
<evidence type="ECO:0000256" key="9">
    <source>
        <dbReference type="ARBA" id="ARBA00023264"/>
    </source>
</evidence>
<dbReference type="CDD" id="cd14524">
    <property type="entry name" value="PTPMT1"/>
    <property type="match status" value="1"/>
</dbReference>
<dbReference type="GO" id="GO:0008962">
    <property type="term" value="F:phosphatidylglycerophosphatase activity"/>
    <property type="evidence" value="ECO:0007669"/>
    <property type="project" value="UniProtKB-EC"/>
</dbReference>
<dbReference type="PROSITE" id="PS50056">
    <property type="entry name" value="TYR_PHOSPHATASE_2"/>
    <property type="match status" value="1"/>
</dbReference>
<evidence type="ECO:0000256" key="2">
    <source>
        <dbReference type="ARBA" id="ARBA00005189"/>
    </source>
</evidence>
<evidence type="ECO:0000313" key="21">
    <source>
        <dbReference type="RefSeq" id="XP_031559778.1"/>
    </source>
</evidence>
<evidence type="ECO:0000256" key="8">
    <source>
        <dbReference type="ARBA" id="ARBA00023209"/>
    </source>
</evidence>
<name>A0A6P8HWM9_ACTTE</name>
<dbReference type="PROSITE" id="PS50054">
    <property type="entry name" value="TYR_PHOSPHATASE_DUAL"/>
    <property type="match status" value="1"/>
</dbReference>
<dbReference type="SMART" id="SM00195">
    <property type="entry name" value="DSPc"/>
    <property type="match status" value="1"/>
</dbReference>
<keyword evidence="5" id="KW-0904">Protein phosphatase</keyword>
<evidence type="ECO:0000256" key="16">
    <source>
        <dbReference type="ARBA" id="ARBA00052780"/>
    </source>
</evidence>
<comment type="catalytic activity">
    <reaction evidence="16">
        <text>1,2-dioctanoyl-sn-glycero-3-phospho-(1D-myo-inositol-5-phosphate) + H2O = 1,2-dioctanoyl-sn-glycero-3-phospho-(1D-myo-inositol) + phosphate</text>
        <dbReference type="Rhea" id="RHEA:42308"/>
        <dbReference type="ChEBI" id="CHEBI:15377"/>
        <dbReference type="ChEBI" id="CHEBI:43474"/>
        <dbReference type="ChEBI" id="CHEBI:65221"/>
        <dbReference type="ChEBI" id="CHEBI:78911"/>
    </reaction>
    <physiologicalReaction direction="left-to-right" evidence="16">
        <dbReference type="Rhea" id="RHEA:42309"/>
    </physiologicalReaction>
</comment>
<comment type="catalytic activity">
    <reaction evidence="14">
        <text>1,2-dibutyryl-sn-glycero-3-phospho-(1D-myo-inositol-5-phosphate) + H2O = 1,2-dibutyryl-sn-glycero-3-phospho-(1D-myo-inositol) + phosphate</text>
        <dbReference type="Rhea" id="RHEA:42584"/>
        <dbReference type="ChEBI" id="CHEBI:15377"/>
        <dbReference type="ChEBI" id="CHEBI:43474"/>
        <dbReference type="ChEBI" id="CHEBI:82605"/>
        <dbReference type="ChEBI" id="CHEBI:82606"/>
    </reaction>
    <physiologicalReaction direction="left-to-right" evidence="14">
        <dbReference type="Rhea" id="RHEA:42585"/>
    </physiologicalReaction>
</comment>
<dbReference type="Pfam" id="PF00782">
    <property type="entry name" value="DSPc"/>
    <property type="match status" value="1"/>
</dbReference>
<dbReference type="KEGG" id="aten:116295960"/>
<evidence type="ECO:0000256" key="1">
    <source>
        <dbReference type="ARBA" id="ARBA00004370"/>
    </source>
</evidence>
<dbReference type="InterPro" id="IPR029021">
    <property type="entry name" value="Prot-tyrosine_phosphatase-like"/>
</dbReference>
<evidence type="ECO:0000256" key="10">
    <source>
        <dbReference type="ARBA" id="ARBA00024192"/>
    </source>
</evidence>
<keyword evidence="7" id="KW-0472">Membrane</keyword>
<dbReference type="GO" id="GO:0004439">
    <property type="term" value="F:phosphatidylinositol-4,5-bisphosphate 5-phosphatase activity"/>
    <property type="evidence" value="ECO:0007669"/>
    <property type="project" value="TreeGrafter"/>
</dbReference>
<gene>
    <name evidence="21" type="primary">LOC116295960</name>
</gene>
<dbReference type="PROSITE" id="PS00383">
    <property type="entry name" value="TYR_PHOSPHATASE_1"/>
    <property type="match status" value="1"/>
</dbReference>
<keyword evidence="4" id="KW-0378">Hydrolase</keyword>
<dbReference type="InterPro" id="IPR000387">
    <property type="entry name" value="Tyr_Pase_dom"/>
</dbReference>
<evidence type="ECO:0000259" key="19">
    <source>
        <dbReference type="PROSITE" id="PS50056"/>
    </source>
</evidence>
<comment type="pathway">
    <text evidence="10">Phospholipid metabolism; phosphatidylglycerol biosynthesis; phosphatidylglycerol from CDP-diacylglycerol: step 2/2.</text>
</comment>
<evidence type="ECO:0000256" key="11">
    <source>
        <dbReference type="ARBA" id="ARBA00024224"/>
    </source>
</evidence>
<dbReference type="SUPFAM" id="SSF52799">
    <property type="entry name" value="(Phosphotyrosine protein) phosphatases II"/>
    <property type="match status" value="1"/>
</dbReference>
<dbReference type="InParanoid" id="A0A6P8HWM9"/>
<dbReference type="InterPro" id="IPR020422">
    <property type="entry name" value="TYR_PHOSPHATASE_DUAL_dom"/>
</dbReference>
<feature type="domain" description="Tyrosine-protein phosphatase" evidence="18">
    <location>
        <begin position="50"/>
        <end position="201"/>
    </location>
</feature>
<evidence type="ECO:0000256" key="5">
    <source>
        <dbReference type="ARBA" id="ARBA00022912"/>
    </source>
</evidence>
<dbReference type="OrthoDB" id="273181at2759"/>
<dbReference type="GeneID" id="116295960"/>
<dbReference type="GO" id="GO:0008654">
    <property type="term" value="P:phospholipid biosynthetic process"/>
    <property type="evidence" value="ECO:0007669"/>
    <property type="project" value="UniProtKB-KW"/>
</dbReference>
<dbReference type="InterPro" id="IPR042165">
    <property type="entry name" value="PTPMT1"/>
</dbReference>
<keyword evidence="8" id="KW-0594">Phospholipid biosynthesis</keyword>
<dbReference type="PANTHER" id="PTHR46712">
    <property type="entry name" value="PHOSPHATIDYLGLYCEROPHOSPHATASE AND PROTEIN-TYROSINE PHOSPHATASE 1"/>
    <property type="match status" value="1"/>
</dbReference>
<dbReference type="GO" id="GO:0016020">
    <property type="term" value="C:membrane"/>
    <property type="evidence" value="ECO:0007669"/>
    <property type="project" value="UniProtKB-SubCell"/>
</dbReference>
<dbReference type="GO" id="GO:0005737">
    <property type="term" value="C:cytoplasm"/>
    <property type="evidence" value="ECO:0007669"/>
    <property type="project" value="UniProtKB-ARBA"/>
</dbReference>
<evidence type="ECO:0000256" key="7">
    <source>
        <dbReference type="ARBA" id="ARBA00023136"/>
    </source>
</evidence>
<evidence type="ECO:0000256" key="3">
    <source>
        <dbReference type="ARBA" id="ARBA00022516"/>
    </source>
</evidence>
<comment type="catalytic activity">
    <reaction evidence="15">
        <text>1,2-di-(9Z-octadecenoyl)-sn-glycero-3-phospho-(1'-sn-glycerol-3'-phosphate) + H2O = 1,2-di-(9Z-octadecenoyl)-sn-glycero-3-phospho-(1'-sn-glycerol) + phosphate</text>
        <dbReference type="Rhea" id="RHEA:42304"/>
        <dbReference type="ChEBI" id="CHEBI:15377"/>
        <dbReference type="ChEBI" id="CHEBI:43474"/>
        <dbReference type="ChEBI" id="CHEBI:75163"/>
        <dbReference type="ChEBI" id="CHEBI:78907"/>
    </reaction>
    <physiologicalReaction direction="left-to-right" evidence="15">
        <dbReference type="Rhea" id="RHEA:42305"/>
    </physiologicalReaction>
</comment>
<sequence>MRDAKVESESVFSWITVSNNFMMSSAFSARILFYPTLLWNVVMESSSRRWYDRIDSTLILGALPFKSQTKQLVEEEKVKAVVTLNEEYETKYFSNSAEEWSAWGVTQLRLETVDFNNAPPQEMLKKGVEFLEDMTSKGNTVYVHCKAGRGRSTTLVACYLMKKMSMTPMQAHSYIQAKRPHIRLGSRQWEAIHEYYQQLTGSKSL</sequence>
<evidence type="ECO:0000256" key="15">
    <source>
        <dbReference type="ARBA" id="ARBA00052632"/>
    </source>
</evidence>
<comment type="subcellular location">
    <subcellularLocation>
        <location evidence="1">Membrane</location>
    </subcellularLocation>
</comment>
<reference evidence="21" key="1">
    <citation type="submission" date="2025-08" db="UniProtKB">
        <authorList>
            <consortium name="RefSeq"/>
        </authorList>
    </citation>
    <scope>IDENTIFICATION</scope>
    <source>
        <tissue evidence="21">Tentacle</tissue>
    </source>
</reference>
<feature type="domain" description="Tyrosine specific protein phosphatases" evidence="19">
    <location>
        <begin position="121"/>
        <end position="190"/>
    </location>
</feature>
<keyword evidence="9" id="KW-1208">Phospholipid metabolism</keyword>
<dbReference type="EC" id="3.1.3.27" evidence="11"/>
<evidence type="ECO:0000256" key="4">
    <source>
        <dbReference type="ARBA" id="ARBA00022801"/>
    </source>
</evidence>
<organism evidence="20 21">
    <name type="scientific">Actinia tenebrosa</name>
    <name type="common">Australian red waratah sea anemone</name>
    <dbReference type="NCBI Taxonomy" id="6105"/>
    <lineage>
        <taxon>Eukaryota</taxon>
        <taxon>Metazoa</taxon>
        <taxon>Cnidaria</taxon>
        <taxon>Anthozoa</taxon>
        <taxon>Hexacorallia</taxon>
        <taxon>Actiniaria</taxon>
        <taxon>Actiniidae</taxon>
        <taxon>Actinia</taxon>
    </lineage>
</organism>
<evidence type="ECO:0000256" key="13">
    <source>
        <dbReference type="ARBA" id="ARBA00051818"/>
    </source>
</evidence>
<keyword evidence="20" id="KW-1185">Reference proteome</keyword>
<dbReference type="RefSeq" id="XP_031559778.1">
    <property type="nucleotide sequence ID" value="XM_031703918.1"/>
</dbReference>
<proteinExistence type="predicted"/>
<dbReference type="InterPro" id="IPR000340">
    <property type="entry name" value="Dual-sp_phosphatase_cat-dom"/>
</dbReference>
<dbReference type="Proteomes" id="UP000515163">
    <property type="component" value="Unplaced"/>
</dbReference>
<evidence type="ECO:0000259" key="18">
    <source>
        <dbReference type="PROSITE" id="PS50054"/>
    </source>
</evidence>
<evidence type="ECO:0000256" key="14">
    <source>
        <dbReference type="ARBA" id="ARBA00052505"/>
    </source>
</evidence>
<dbReference type="InterPro" id="IPR016130">
    <property type="entry name" value="Tyr_Pase_AS"/>
</dbReference>
<comment type="catalytic activity">
    <reaction evidence="12">
        <text>a 1,2-diacyl-sn-glycero-3-phospho-(1'-sn-glycero-3'-phosphate) + H2O = a 1,2-diacyl-sn-glycero-3-phospho-(1'-sn-glycerol) + phosphate</text>
        <dbReference type="Rhea" id="RHEA:33751"/>
        <dbReference type="ChEBI" id="CHEBI:15377"/>
        <dbReference type="ChEBI" id="CHEBI:43474"/>
        <dbReference type="ChEBI" id="CHEBI:60110"/>
        <dbReference type="ChEBI" id="CHEBI:64716"/>
        <dbReference type="EC" id="3.1.3.27"/>
    </reaction>
    <physiologicalReaction direction="left-to-right" evidence="12">
        <dbReference type="Rhea" id="RHEA:33752"/>
    </physiologicalReaction>
</comment>
<keyword evidence="6" id="KW-0443">Lipid metabolism</keyword>
<dbReference type="PANTHER" id="PTHR46712:SF1">
    <property type="entry name" value="PHOSPHATIDYLGLYCEROPHOSPHATASE AND PROTEIN-TYROSINE PHOSPHATASE 1"/>
    <property type="match status" value="1"/>
</dbReference>
<evidence type="ECO:0000256" key="12">
    <source>
        <dbReference type="ARBA" id="ARBA00050944"/>
    </source>
</evidence>
<evidence type="ECO:0000256" key="6">
    <source>
        <dbReference type="ARBA" id="ARBA00023098"/>
    </source>
</evidence>
<dbReference type="FunCoup" id="A0A6P8HWM9">
    <property type="interactions" value="1418"/>
</dbReference>
<evidence type="ECO:0000313" key="20">
    <source>
        <dbReference type="Proteomes" id="UP000515163"/>
    </source>
</evidence>
<comment type="catalytic activity">
    <reaction evidence="13">
        <text>a 1-acyl-2-hexanoyl-sn-glycero-3-phospho-(1D-myo-inositol-5-phosphate) + H2O = a 1-acyl-2-hexanoyl-sn-glycero-3-phospho-(1D-myo-inositol) + phosphate</text>
        <dbReference type="Rhea" id="RHEA:42320"/>
        <dbReference type="ChEBI" id="CHEBI:15377"/>
        <dbReference type="ChEBI" id="CHEBI:43474"/>
        <dbReference type="ChEBI" id="CHEBI:78930"/>
        <dbReference type="ChEBI" id="CHEBI:78931"/>
    </reaction>
    <physiologicalReaction direction="left-to-right" evidence="13">
        <dbReference type="Rhea" id="RHEA:42321"/>
    </physiologicalReaction>
</comment>
<dbReference type="Gene3D" id="3.90.190.10">
    <property type="entry name" value="Protein tyrosine phosphatase superfamily"/>
    <property type="match status" value="1"/>
</dbReference>
<dbReference type="InterPro" id="IPR044596">
    <property type="entry name" value="PTPMT1-like"/>
</dbReference>
<comment type="pathway">
    <text evidence="2">Lipid metabolism.</text>
</comment>
<evidence type="ECO:0000256" key="17">
    <source>
        <dbReference type="ARBA" id="ARBA00069309"/>
    </source>
</evidence>
<dbReference type="FunFam" id="3.90.190.10:FF:000060">
    <property type="entry name" value="Phosphatidylglycerophosphatase and protein-tyrosine phosphatase 1"/>
    <property type="match status" value="1"/>
</dbReference>
<dbReference type="AlphaFoldDB" id="A0A6P8HWM9"/>
<keyword evidence="3" id="KW-0444">Lipid biosynthesis</keyword>